<feature type="domain" description="RNase H type-1" evidence="1">
    <location>
        <begin position="109"/>
        <end position="211"/>
    </location>
</feature>
<dbReference type="InterPro" id="IPR002156">
    <property type="entry name" value="RNaseH_domain"/>
</dbReference>
<evidence type="ECO:0000259" key="1">
    <source>
        <dbReference type="Pfam" id="PF13456"/>
    </source>
</evidence>
<dbReference type="Proteomes" id="UP000681722">
    <property type="component" value="Unassembled WGS sequence"/>
</dbReference>
<dbReference type="InterPro" id="IPR036397">
    <property type="entry name" value="RNaseH_sf"/>
</dbReference>
<dbReference type="GO" id="GO:0004523">
    <property type="term" value="F:RNA-DNA hybrid ribonuclease activity"/>
    <property type="evidence" value="ECO:0007669"/>
    <property type="project" value="InterPro"/>
</dbReference>
<feature type="non-terminal residue" evidence="2">
    <location>
        <position position="251"/>
    </location>
</feature>
<dbReference type="AlphaFoldDB" id="A0A8S2YF68"/>
<feature type="non-terminal residue" evidence="2">
    <location>
        <position position="1"/>
    </location>
</feature>
<gene>
    <name evidence="2" type="ORF">SRO942_LOCUS47158</name>
</gene>
<dbReference type="OrthoDB" id="411823at2759"/>
<dbReference type="Pfam" id="PF13456">
    <property type="entry name" value="RVT_3"/>
    <property type="match status" value="1"/>
</dbReference>
<name>A0A8S2YF68_9BILA</name>
<sequence length="251" mass="28936">LNNDLTYPLATLQVECGLLPFDLYLLYEGIKKTISPLHHLKQNLQSAVDEDIPLQTLMDNLEMQQQVKQQYPLIDHTILSITQAFEHEHHVILNMIETHSDFYLTIYTDDYSTPAVIALRASGNYVIIAALYIELNHTLYFAGLYAVYLATNFLLNHHYTRAELFCDYRSVIKTTTSVRNSNYLVHLIQENVFDLAQRNLKFKINWIPGYQGSIAKSNTDKVYSDINPSVGKYYIGNYPVHLEKPITALKF</sequence>
<dbReference type="EMBL" id="CAJOBC010116752">
    <property type="protein sequence ID" value="CAF4555264.1"/>
    <property type="molecule type" value="Genomic_DNA"/>
</dbReference>
<evidence type="ECO:0000313" key="2">
    <source>
        <dbReference type="EMBL" id="CAF4555264.1"/>
    </source>
</evidence>
<dbReference type="InterPro" id="IPR012337">
    <property type="entry name" value="RNaseH-like_sf"/>
</dbReference>
<organism evidence="2 3">
    <name type="scientific">Didymodactylos carnosus</name>
    <dbReference type="NCBI Taxonomy" id="1234261"/>
    <lineage>
        <taxon>Eukaryota</taxon>
        <taxon>Metazoa</taxon>
        <taxon>Spiralia</taxon>
        <taxon>Gnathifera</taxon>
        <taxon>Rotifera</taxon>
        <taxon>Eurotatoria</taxon>
        <taxon>Bdelloidea</taxon>
        <taxon>Philodinida</taxon>
        <taxon>Philodinidae</taxon>
        <taxon>Didymodactylos</taxon>
    </lineage>
</organism>
<dbReference type="Gene3D" id="3.30.420.10">
    <property type="entry name" value="Ribonuclease H-like superfamily/Ribonuclease H"/>
    <property type="match status" value="1"/>
</dbReference>
<dbReference type="SUPFAM" id="SSF53098">
    <property type="entry name" value="Ribonuclease H-like"/>
    <property type="match status" value="1"/>
</dbReference>
<evidence type="ECO:0000313" key="3">
    <source>
        <dbReference type="Proteomes" id="UP000681722"/>
    </source>
</evidence>
<proteinExistence type="predicted"/>
<reference evidence="2" key="1">
    <citation type="submission" date="2021-02" db="EMBL/GenBank/DDBJ databases">
        <authorList>
            <person name="Nowell W R."/>
        </authorList>
    </citation>
    <scope>NUCLEOTIDE SEQUENCE</scope>
</reference>
<comment type="caution">
    <text evidence="2">The sequence shown here is derived from an EMBL/GenBank/DDBJ whole genome shotgun (WGS) entry which is preliminary data.</text>
</comment>
<dbReference type="GO" id="GO:0003676">
    <property type="term" value="F:nucleic acid binding"/>
    <property type="evidence" value="ECO:0007669"/>
    <property type="project" value="InterPro"/>
</dbReference>
<accession>A0A8S2YF68</accession>
<protein>
    <recommendedName>
        <fullName evidence="1">RNase H type-1 domain-containing protein</fullName>
    </recommendedName>
</protein>